<protein>
    <submittedName>
        <fullName evidence="2">Uncharacterized protein</fullName>
    </submittedName>
</protein>
<evidence type="ECO:0000313" key="3">
    <source>
        <dbReference type="Proteomes" id="UP001178461"/>
    </source>
</evidence>
<sequence>MPEKKSKMIAVKKTNGTAKIKYVTVKETNDVIQCRQKAAFSPKLQRSRQANRAGVLTAIFQLFRTHKKRFEEEEEINSKERKRAGSGHNQNHKLPIKWCTVQH</sequence>
<evidence type="ECO:0000313" key="2">
    <source>
        <dbReference type="EMBL" id="CAI5787799.1"/>
    </source>
</evidence>
<dbReference type="Proteomes" id="UP001178461">
    <property type="component" value="Chromosome 11"/>
</dbReference>
<accession>A0AA35L2B2</accession>
<name>A0AA35L2B2_9SAUR</name>
<reference evidence="2" key="1">
    <citation type="submission" date="2022-12" db="EMBL/GenBank/DDBJ databases">
        <authorList>
            <person name="Alioto T."/>
            <person name="Alioto T."/>
            <person name="Gomez Garrido J."/>
        </authorList>
    </citation>
    <scope>NUCLEOTIDE SEQUENCE</scope>
</reference>
<gene>
    <name evidence="2" type="ORF">PODLI_1B024674</name>
</gene>
<organism evidence="2 3">
    <name type="scientific">Podarcis lilfordi</name>
    <name type="common">Lilford's wall lizard</name>
    <dbReference type="NCBI Taxonomy" id="74358"/>
    <lineage>
        <taxon>Eukaryota</taxon>
        <taxon>Metazoa</taxon>
        <taxon>Chordata</taxon>
        <taxon>Craniata</taxon>
        <taxon>Vertebrata</taxon>
        <taxon>Euteleostomi</taxon>
        <taxon>Lepidosauria</taxon>
        <taxon>Squamata</taxon>
        <taxon>Bifurcata</taxon>
        <taxon>Unidentata</taxon>
        <taxon>Episquamata</taxon>
        <taxon>Laterata</taxon>
        <taxon>Lacertibaenia</taxon>
        <taxon>Lacertidae</taxon>
        <taxon>Podarcis</taxon>
    </lineage>
</organism>
<dbReference type="EMBL" id="OX395136">
    <property type="protein sequence ID" value="CAI5787799.1"/>
    <property type="molecule type" value="Genomic_DNA"/>
</dbReference>
<keyword evidence="3" id="KW-1185">Reference proteome</keyword>
<feature type="compositionally biased region" description="Basic residues" evidence="1">
    <location>
        <begin position="80"/>
        <end position="95"/>
    </location>
</feature>
<dbReference type="AlphaFoldDB" id="A0AA35L2B2"/>
<proteinExistence type="predicted"/>
<feature type="region of interest" description="Disordered" evidence="1">
    <location>
        <begin position="70"/>
        <end position="103"/>
    </location>
</feature>
<evidence type="ECO:0000256" key="1">
    <source>
        <dbReference type="SAM" id="MobiDB-lite"/>
    </source>
</evidence>